<evidence type="ECO:0000313" key="5">
    <source>
        <dbReference type="Proteomes" id="UP000434925"/>
    </source>
</evidence>
<evidence type="ECO:0000313" key="4">
    <source>
        <dbReference type="Proteomes" id="UP000182814"/>
    </source>
</evidence>
<proteinExistence type="predicted"/>
<evidence type="ECO:0000256" key="1">
    <source>
        <dbReference type="SAM" id="Phobius"/>
    </source>
</evidence>
<evidence type="ECO:0000313" key="3">
    <source>
        <dbReference type="EMBL" id="SDT20764.1"/>
    </source>
</evidence>
<gene>
    <name evidence="2" type="ORF">F7R14_19500</name>
    <name evidence="3" type="ORF">SAMN04490191_3499</name>
</gene>
<feature type="transmembrane region" description="Helical" evidence="1">
    <location>
        <begin position="82"/>
        <end position="102"/>
    </location>
</feature>
<dbReference type="EMBL" id="LT629746">
    <property type="protein sequence ID" value="SDT20764.1"/>
    <property type="molecule type" value="Genomic_DNA"/>
</dbReference>
<dbReference type="Proteomes" id="UP000182814">
    <property type="component" value="Chromosome I"/>
</dbReference>
<dbReference type="RefSeq" id="WP_151152243.1">
    <property type="nucleotide sequence ID" value="NZ_JYLB01000001.1"/>
</dbReference>
<feature type="transmembrane region" description="Helical" evidence="1">
    <location>
        <begin position="47"/>
        <end position="70"/>
    </location>
</feature>
<evidence type="ECO:0000313" key="2">
    <source>
        <dbReference type="EMBL" id="KAB0502820.1"/>
    </source>
</evidence>
<accession>A0A1H1YHA9</accession>
<dbReference type="EMBL" id="VZPO01000007">
    <property type="protein sequence ID" value="KAB0502820.1"/>
    <property type="molecule type" value="Genomic_DNA"/>
</dbReference>
<protein>
    <submittedName>
        <fullName evidence="3">Uncharacterized protein</fullName>
    </submittedName>
</protein>
<reference evidence="4" key="2">
    <citation type="submission" date="2016-10" db="EMBL/GenBank/DDBJ databases">
        <authorList>
            <person name="Varghese N."/>
            <person name="Submissions S."/>
        </authorList>
    </citation>
    <scope>NUCLEOTIDE SEQUENCE [LARGE SCALE GENOMIC DNA]</scope>
    <source>
        <strain evidence="4">BS3782</strain>
    </source>
</reference>
<reference evidence="3" key="1">
    <citation type="submission" date="2016-10" db="EMBL/GenBank/DDBJ databases">
        <authorList>
            <person name="de Groot N.N."/>
        </authorList>
    </citation>
    <scope>NUCLEOTIDE SEQUENCE [LARGE SCALE GENOMIC DNA]</scope>
    <source>
        <strain evidence="3">BS3782</strain>
    </source>
</reference>
<keyword evidence="1" id="KW-1133">Transmembrane helix</keyword>
<keyword evidence="1" id="KW-0472">Membrane</keyword>
<dbReference type="AlphaFoldDB" id="A0A1H1YHA9"/>
<keyword evidence="4" id="KW-1185">Reference proteome</keyword>
<feature type="transmembrane region" description="Helical" evidence="1">
    <location>
        <begin position="166"/>
        <end position="187"/>
    </location>
</feature>
<feature type="transmembrane region" description="Helical" evidence="1">
    <location>
        <begin position="108"/>
        <end position="130"/>
    </location>
</feature>
<dbReference type="Proteomes" id="UP000434925">
    <property type="component" value="Unassembled WGS sequence"/>
</dbReference>
<keyword evidence="1" id="KW-0812">Transmembrane</keyword>
<organism evidence="3 4">
    <name type="scientific">Pseudomonas lini</name>
    <dbReference type="NCBI Taxonomy" id="163011"/>
    <lineage>
        <taxon>Bacteria</taxon>
        <taxon>Pseudomonadati</taxon>
        <taxon>Pseudomonadota</taxon>
        <taxon>Gammaproteobacteria</taxon>
        <taxon>Pseudomonadales</taxon>
        <taxon>Pseudomonadaceae</taxon>
        <taxon>Pseudomonas</taxon>
    </lineage>
</organism>
<sequence length="264" mass="28797">MNSFFLRESVLLAVLPLVSFVGALLFEVGYAGEFGYSYSFISIDLKAMVVSLACSVVVLIPVLLFTIGVFRIMTDPLKEVRVLGLEFLIPVIALIGVCITGFSSRMFILLFISSLTFAVSKYAFIVLKGLKYGLKGALSRAAESEGLTDRSILREGLTKLDLGNKWIFHISLAVVLVLLAFMVRGAGQGFAQWRSDYQTVNMNGGEYAILSAYGDLVVLGGIYDDQFNGVISIVPRNSEKLAELRNAYLPSYLPGLCAIGKCNE</sequence>
<reference evidence="2 5" key="3">
    <citation type="submission" date="2019-09" db="EMBL/GenBank/DDBJ databases">
        <title>Draft genome sequences of 48 bacterial type strains from the CCUG.</title>
        <authorList>
            <person name="Tunovic T."/>
            <person name="Pineiro-Iglesias B."/>
            <person name="Unosson C."/>
            <person name="Inganas E."/>
            <person name="Ohlen M."/>
            <person name="Cardew S."/>
            <person name="Jensie-Markopoulos S."/>
            <person name="Salva-Serra F."/>
            <person name="Jaen-Luchoro D."/>
            <person name="Karlsson R."/>
            <person name="Svensson-Stadler L."/>
            <person name="Chun J."/>
            <person name="Moore E."/>
        </authorList>
    </citation>
    <scope>NUCLEOTIDE SEQUENCE [LARGE SCALE GENOMIC DNA]</scope>
    <source>
        <strain evidence="2 5">CCUG 51522</strain>
    </source>
</reference>
<name>A0A1H1YHA9_9PSED</name>